<feature type="compositionally biased region" description="Basic residues" evidence="2">
    <location>
        <begin position="803"/>
        <end position="814"/>
    </location>
</feature>
<dbReference type="EMBL" id="JAEACU010000010">
    <property type="protein sequence ID" value="KAH7515976.1"/>
    <property type="molecule type" value="Genomic_DNA"/>
</dbReference>
<dbReference type="Gene3D" id="1.10.238.10">
    <property type="entry name" value="EF-hand"/>
    <property type="match status" value="1"/>
</dbReference>
<feature type="compositionally biased region" description="Basic and acidic residues" evidence="2">
    <location>
        <begin position="1177"/>
        <end position="1186"/>
    </location>
</feature>
<dbReference type="InterPro" id="IPR011992">
    <property type="entry name" value="EF-hand-dom_pair"/>
</dbReference>
<dbReference type="InterPro" id="IPR045353">
    <property type="entry name" value="LAIKA"/>
</dbReference>
<proteinExistence type="predicted"/>
<dbReference type="Pfam" id="PF19256">
    <property type="entry name" value="LAIKA"/>
    <property type="match status" value="1"/>
</dbReference>
<dbReference type="InterPro" id="IPR002048">
    <property type="entry name" value="EF_hand_dom"/>
</dbReference>
<keyword evidence="1" id="KW-0175">Coiled coil</keyword>
<evidence type="ECO:0000259" key="3">
    <source>
        <dbReference type="PROSITE" id="PS50222"/>
    </source>
</evidence>
<feature type="compositionally biased region" description="Basic and acidic residues" evidence="2">
    <location>
        <begin position="1033"/>
        <end position="1096"/>
    </location>
</feature>
<dbReference type="SUPFAM" id="SSF47473">
    <property type="entry name" value="EF-hand"/>
    <property type="match status" value="1"/>
</dbReference>
<dbReference type="PANTHER" id="PTHR14304">
    <property type="entry name" value="CELL DIVISION CYCLE AND APOPTOSIS REGULATOR PROTEIN"/>
    <property type="match status" value="1"/>
</dbReference>
<feature type="region of interest" description="Disordered" evidence="2">
    <location>
        <begin position="1"/>
        <end position="73"/>
    </location>
</feature>
<evidence type="ECO:0000313" key="4">
    <source>
        <dbReference type="EMBL" id="KAH7515976.1"/>
    </source>
</evidence>
<evidence type="ECO:0000256" key="2">
    <source>
        <dbReference type="SAM" id="MobiDB-lite"/>
    </source>
</evidence>
<feature type="domain" description="EF-hand" evidence="3">
    <location>
        <begin position="1347"/>
        <end position="1382"/>
    </location>
</feature>
<feature type="compositionally biased region" description="Low complexity" evidence="2">
    <location>
        <begin position="12"/>
        <end position="34"/>
    </location>
</feature>
<feature type="compositionally biased region" description="Polar residues" evidence="2">
    <location>
        <begin position="848"/>
        <end position="857"/>
    </location>
</feature>
<sequence length="1418" mass="158103">MRMYSSRGSNAYGQQSYTGQSSYGQSLGTAYSGSSVGGTDGGTQLSLASRHSSMLGASQEADAGGYRTHPSAQTHYGGQYSSVYGSAALSAAPQVPSVSAKVGSSALEGRAGYASAIPDSPKFSSGDYVSSSSHSYGHKGDQLYAEKVPDYPVIDRRQYGERRSSYMGRDLQSEPTGRYADSIGFVSQHQSEIYDRIDQTVLLRQEQLLKTQALQSASLDGSARQADYLAARGATSRHPTQDLISFGGRMDADPRSLSMLSASSYSAQHAPSILGAAPRRNVDDLMYAPSSSNPGYGVSLPPGRDYATGKGLHGPSLESNYPTSVLPRSGHPRIDERKDDRASYLREFDLREEERRRERLSELHQEFLRIAVVLLCRRREDLYTGIPHIMKLCIGAIPLLKKKGENMSASFYFFELNYIGSFYFFMELGPFAFIWLPVDLLVLHLALFTEVYSSSLVDVERDYLSINKRYARLFISPEFSKAVVNWPKGNLKLSFHTPVSFEHDFIEEEVAAEPKKTSTDLLAEEPAKSGNGNVVWNAKLCYANISSKVLLIELFQIILMGGISRNALEELSSEKNYDDRIPHICNILRFAVLKRDHSFMAIGGPWHSVDGGDPSIDDTSLIQTVKRYAKDVAQLDLQNCQQWNRFLEIHYDRVGEDGLFSHKEVTVLFVPDLSECLPSLDTWREQWLSHKKAVAERDQLSLRKERLREKEQSKDKENDSSKAVKKLDKEERKKEPASSGKANHSSKKENNDKKGDAAEGNGEASDKKPFNNDASETGAASGNVLKKELVESAGAQTTGGVKTGKKKIIKKIVKQKVVGKPTGDNTNKQQNETGDGQKDANLEVLGQQDESLSNSPGVKTFVRKKVAKKLVKPNETEDKDTQLEMKVEKKTDCSEDKPKESSDASGAVVQDTGVKTTIKRKIIRRVPKRKVTGMEPTNGVSNIKKDGDSIGTNVIQVGGGVQSTKNHTADAENTAGEVEKTEKKIISKLNSTKPKVIGKQDDMVNSSNNGGIKNEKVEKKDVKGIGEKSGSGAREEIETEKLKVPEKDSHDDKRGKLKDSDKSKDERDKKEDGKDESRGKSNKELKEKRKPEELPRHPGFILQTTWSKDSKLRTSSLSLDSLLDYSDKDIEESTFELSLFAETLYEMLQYRMGCRLLTFLQKLRLKFVKKRSQHKRQREEKNETGNEKMSSMKRPKTDEFPVKSQSTQSSEAVSTAQPDNEKNIVEEPNPIDHVDEGNIQHENDALDEDPDEDPEEDPEDDPEEDPEEDEEMEDGSPRHDPSSENNEGKTSVAEPENKKDDPNESVKELPNVKSAETTGPSDSNTYEKREAKVEVSKKETPAAKEVVLDKELLQAFRFFDRNQVGYIRVEDMRLIIHNLGKFLSYRDVKELALSALLESNTGRDDRILYNKLVWMSDI</sequence>
<dbReference type="InterPro" id="IPR025224">
    <property type="entry name" value="CCAR1/CCAR2"/>
</dbReference>
<dbReference type="InterPro" id="IPR025954">
    <property type="entry name" value="DBC1/CARP1_inactive_NUDIX"/>
</dbReference>
<protein>
    <recommendedName>
        <fullName evidence="3">EF-hand domain-containing protein</fullName>
    </recommendedName>
</protein>
<feature type="region of interest" description="Disordered" evidence="2">
    <location>
        <begin position="791"/>
        <end position="912"/>
    </location>
</feature>
<name>A0A978UMC4_ZIZJJ</name>
<feature type="region of interest" description="Disordered" evidence="2">
    <location>
        <begin position="1170"/>
        <end position="1333"/>
    </location>
</feature>
<feature type="compositionally biased region" description="Polar residues" evidence="2">
    <location>
        <begin position="44"/>
        <end position="56"/>
    </location>
</feature>
<feature type="compositionally biased region" description="Basic and acidic residues" evidence="2">
    <location>
        <begin position="1219"/>
        <end position="1244"/>
    </location>
</feature>
<comment type="caution">
    <text evidence="4">The sequence shown here is derived from an EMBL/GenBank/DDBJ whole genome shotgun (WGS) entry which is preliminary data.</text>
</comment>
<feature type="compositionally biased region" description="Basic and acidic residues" evidence="2">
    <location>
        <begin position="746"/>
        <end position="757"/>
    </location>
</feature>
<evidence type="ECO:0000256" key="1">
    <source>
        <dbReference type="ARBA" id="ARBA00023054"/>
    </source>
</evidence>
<feature type="compositionally biased region" description="Polar residues" evidence="2">
    <location>
        <begin position="1"/>
        <end position="11"/>
    </location>
</feature>
<feature type="compositionally biased region" description="Polar residues" evidence="2">
    <location>
        <begin position="1203"/>
        <end position="1218"/>
    </location>
</feature>
<dbReference type="GO" id="GO:0005509">
    <property type="term" value="F:calcium ion binding"/>
    <property type="evidence" value="ECO:0007669"/>
    <property type="project" value="InterPro"/>
</dbReference>
<feature type="compositionally biased region" description="Acidic residues" evidence="2">
    <location>
        <begin position="1245"/>
        <end position="1274"/>
    </location>
</feature>
<evidence type="ECO:0000313" key="5">
    <source>
        <dbReference type="Proteomes" id="UP000813462"/>
    </source>
</evidence>
<organism evidence="4 5">
    <name type="scientific">Ziziphus jujuba var. spinosa</name>
    <dbReference type="NCBI Taxonomy" id="714518"/>
    <lineage>
        <taxon>Eukaryota</taxon>
        <taxon>Viridiplantae</taxon>
        <taxon>Streptophyta</taxon>
        <taxon>Embryophyta</taxon>
        <taxon>Tracheophyta</taxon>
        <taxon>Spermatophyta</taxon>
        <taxon>Magnoliopsida</taxon>
        <taxon>eudicotyledons</taxon>
        <taxon>Gunneridae</taxon>
        <taxon>Pentapetalae</taxon>
        <taxon>rosids</taxon>
        <taxon>fabids</taxon>
        <taxon>Rosales</taxon>
        <taxon>Rhamnaceae</taxon>
        <taxon>Paliureae</taxon>
        <taxon>Ziziphus</taxon>
    </lineage>
</organism>
<reference evidence="4" key="1">
    <citation type="journal article" date="2021" name="Front. Plant Sci.">
        <title>Chromosome-Scale Genome Assembly for Chinese Sour Jujube and Insights Into Its Genome Evolution and Domestication Signature.</title>
        <authorList>
            <person name="Shen L.-Y."/>
            <person name="Luo H."/>
            <person name="Wang X.-L."/>
            <person name="Wang X.-M."/>
            <person name="Qiu X.-J."/>
            <person name="Liu H."/>
            <person name="Zhou S.-S."/>
            <person name="Jia K.-H."/>
            <person name="Nie S."/>
            <person name="Bao Y.-T."/>
            <person name="Zhang R.-G."/>
            <person name="Yun Q.-Z."/>
            <person name="Chai Y.-H."/>
            <person name="Lu J.-Y."/>
            <person name="Li Y."/>
            <person name="Zhao S.-W."/>
            <person name="Mao J.-F."/>
            <person name="Jia S.-G."/>
            <person name="Mao Y.-M."/>
        </authorList>
    </citation>
    <scope>NUCLEOTIDE SEQUENCE</scope>
    <source>
        <strain evidence="4">AT0</strain>
        <tissue evidence="4">Leaf</tissue>
    </source>
</reference>
<dbReference type="PROSITE" id="PS50222">
    <property type="entry name" value="EF_HAND_2"/>
    <property type="match status" value="1"/>
</dbReference>
<dbReference type="SMART" id="SM01122">
    <property type="entry name" value="DBC1"/>
    <property type="match status" value="1"/>
</dbReference>
<feature type="compositionally biased region" description="Basic and acidic residues" evidence="2">
    <location>
        <begin position="872"/>
        <end position="902"/>
    </location>
</feature>
<feature type="compositionally biased region" description="Basic and acidic residues" evidence="2">
    <location>
        <begin position="1295"/>
        <end position="1307"/>
    </location>
</feature>
<feature type="compositionally biased region" description="Basic and acidic residues" evidence="2">
    <location>
        <begin position="705"/>
        <end position="736"/>
    </location>
</feature>
<feature type="region of interest" description="Disordered" evidence="2">
    <location>
        <begin position="926"/>
        <end position="1101"/>
    </location>
</feature>
<dbReference type="Pfam" id="PF14443">
    <property type="entry name" value="DBC1"/>
    <property type="match status" value="1"/>
</dbReference>
<dbReference type="Proteomes" id="UP000813462">
    <property type="component" value="Unassembled WGS sequence"/>
</dbReference>
<gene>
    <name evidence="4" type="ORF">FEM48_Zijuj10G0085300</name>
</gene>
<feature type="compositionally biased region" description="Polar residues" evidence="2">
    <location>
        <begin position="1314"/>
        <end position="1324"/>
    </location>
</feature>
<feature type="compositionally biased region" description="Basic residues" evidence="2">
    <location>
        <begin position="861"/>
        <end position="871"/>
    </location>
</feature>
<feature type="compositionally biased region" description="Polar residues" evidence="2">
    <location>
        <begin position="823"/>
        <end position="834"/>
    </location>
</feature>
<dbReference type="FunFam" id="1.10.238.10:FF:000157">
    <property type="entry name" value="ATP/GTP-binding protein family"/>
    <property type="match status" value="1"/>
</dbReference>
<dbReference type="GO" id="GO:0006355">
    <property type="term" value="P:regulation of DNA-templated transcription"/>
    <property type="evidence" value="ECO:0007669"/>
    <property type="project" value="InterPro"/>
</dbReference>
<dbReference type="PANTHER" id="PTHR14304:SF11">
    <property type="entry name" value="SAP DOMAIN-CONTAINING PROTEIN"/>
    <property type="match status" value="1"/>
</dbReference>
<dbReference type="GO" id="GO:0005634">
    <property type="term" value="C:nucleus"/>
    <property type="evidence" value="ECO:0007669"/>
    <property type="project" value="TreeGrafter"/>
</dbReference>
<feature type="compositionally biased region" description="Basic and acidic residues" evidence="2">
    <location>
        <begin position="1013"/>
        <end position="1026"/>
    </location>
</feature>
<feature type="region of interest" description="Disordered" evidence="2">
    <location>
        <begin position="705"/>
        <end position="779"/>
    </location>
</feature>
<accession>A0A978UMC4</accession>